<dbReference type="GO" id="GO:0008234">
    <property type="term" value="F:cysteine-type peptidase activity"/>
    <property type="evidence" value="ECO:0007669"/>
    <property type="project" value="UniProtKB-KW"/>
</dbReference>
<evidence type="ECO:0000256" key="2">
    <source>
        <dbReference type="ARBA" id="ARBA00022670"/>
    </source>
</evidence>
<dbReference type="Gene3D" id="3.90.1720.10">
    <property type="entry name" value="endopeptidase domain like (from Nostoc punctiforme)"/>
    <property type="match status" value="1"/>
</dbReference>
<dbReference type="InterPro" id="IPR000064">
    <property type="entry name" value="NLP_P60_dom"/>
</dbReference>
<reference evidence="7 8" key="1">
    <citation type="submission" date="2019-10" db="EMBL/GenBank/DDBJ databases">
        <title>Nocardia macrotermitis sp. nov. and Nocardia aurantia sp. nov., isolated from the gut of fungus growing-termite Macrotermes natalensis.</title>
        <authorList>
            <person name="Benndorf R."/>
            <person name="Schwitalla J."/>
            <person name="Martin K."/>
            <person name="De Beer W."/>
            <person name="Kaster A.-K."/>
            <person name="Vollmers J."/>
            <person name="Poulsen M."/>
            <person name="Beemelmanns C."/>
        </authorList>
    </citation>
    <scope>NUCLEOTIDE SEQUENCE [LARGE SCALE GENOMIC DNA]</scope>
    <source>
        <strain evidence="7 8">RB20</strain>
    </source>
</reference>
<evidence type="ECO:0000313" key="8">
    <source>
        <dbReference type="Proteomes" id="UP000438448"/>
    </source>
</evidence>
<feature type="domain" description="NlpC/P60" evidence="6">
    <location>
        <begin position="238"/>
        <end position="301"/>
    </location>
</feature>
<comment type="similarity">
    <text evidence="1">Belongs to the peptidase C40 family.</text>
</comment>
<protein>
    <recommendedName>
        <fullName evidence="6">NlpC/P60 domain-containing protein</fullName>
    </recommendedName>
</protein>
<evidence type="ECO:0000256" key="5">
    <source>
        <dbReference type="SAM" id="MobiDB-lite"/>
    </source>
</evidence>
<evidence type="ECO:0000256" key="4">
    <source>
        <dbReference type="ARBA" id="ARBA00022807"/>
    </source>
</evidence>
<keyword evidence="8" id="KW-1185">Reference proteome</keyword>
<dbReference type="GO" id="GO:0006508">
    <property type="term" value="P:proteolysis"/>
    <property type="evidence" value="ECO:0007669"/>
    <property type="project" value="UniProtKB-KW"/>
</dbReference>
<keyword evidence="2" id="KW-0645">Protease</keyword>
<accession>A0A7K0DCY5</accession>
<organism evidence="7 8">
    <name type="scientific">Nocardia macrotermitis</name>
    <dbReference type="NCBI Taxonomy" id="2585198"/>
    <lineage>
        <taxon>Bacteria</taxon>
        <taxon>Bacillati</taxon>
        <taxon>Actinomycetota</taxon>
        <taxon>Actinomycetes</taxon>
        <taxon>Mycobacteriales</taxon>
        <taxon>Nocardiaceae</taxon>
        <taxon>Nocardia</taxon>
    </lineage>
</organism>
<evidence type="ECO:0000256" key="3">
    <source>
        <dbReference type="ARBA" id="ARBA00022801"/>
    </source>
</evidence>
<keyword evidence="3" id="KW-0378">Hydrolase</keyword>
<evidence type="ECO:0000256" key="1">
    <source>
        <dbReference type="ARBA" id="ARBA00007074"/>
    </source>
</evidence>
<keyword evidence="4" id="KW-0788">Thiol protease</keyword>
<dbReference type="OrthoDB" id="4570210at2"/>
<feature type="region of interest" description="Disordered" evidence="5">
    <location>
        <begin position="84"/>
        <end position="105"/>
    </location>
</feature>
<dbReference type="EMBL" id="WEGK01000022">
    <property type="protein sequence ID" value="MQY23646.1"/>
    <property type="molecule type" value="Genomic_DNA"/>
</dbReference>
<dbReference type="SUPFAM" id="SSF54001">
    <property type="entry name" value="Cysteine proteinases"/>
    <property type="match status" value="1"/>
</dbReference>
<dbReference type="Proteomes" id="UP000438448">
    <property type="component" value="Unassembled WGS sequence"/>
</dbReference>
<proteinExistence type="inferred from homology"/>
<comment type="caution">
    <text evidence="7">The sequence shown here is derived from an EMBL/GenBank/DDBJ whole genome shotgun (WGS) entry which is preliminary data.</text>
</comment>
<dbReference type="AlphaFoldDB" id="A0A7K0DCY5"/>
<dbReference type="Pfam" id="PF00877">
    <property type="entry name" value="NLPC_P60"/>
    <property type="match status" value="1"/>
</dbReference>
<evidence type="ECO:0000259" key="6">
    <source>
        <dbReference type="Pfam" id="PF00877"/>
    </source>
</evidence>
<feature type="compositionally biased region" description="Polar residues" evidence="5">
    <location>
        <begin position="85"/>
        <end position="105"/>
    </location>
</feature>
<dbReference type="InterPro" id="IPR038765">
    <property type="entry name" value="Papain-like_cys_pep_sf"/>
</dbReference>
<gene>
    <name evidence="7" type="ORF">NRB20_67770</name>
</gene>
<name>A0A7K0DCY5_9NOCA</name>
<dbReference type="RefSeq" id="WP_153415414.1">
    <property type="nucleotide sequence ID" value="NZ_WEGK01000022.1"/>
</dbReference>
<evidence type="ECO:0000313" key="7">
    <source>
        <dbReference type="EMBL" id="MQY23646.1"/>
    </source>
</evidence>
<sequence length="319" mass="32507">MLRNFLLGRFLTGGPLGRMPMVGQLVMLLLMLPSPVMIALVVVLLLGALIVPLLWLALMAGSAASASSADLYYQCDSAIGPDPSATETVVPTTAGSATQDTLPSSVVPTTNPYASLTIAPDETDVSGWQRACVSAMPSAPYQLPPLSTVNYGPSVACARQLALAATQQVPESGTGSAAESFAQSAQSLIYLASNASGTGGCAAGTAGMSARSSSPGTSASTVTSTGGSCNTLTDAASLQVALPNTIAAQSRCGQRVDRNAVSPGDLVFWGYRDYAPTRMGIAVDGSRMVTSEPGSGQVVQEAIPTSSDVRVKRVLRGES</sequence>